<dbReference type="Pfam" id="PF14103">
    <property type="entry name" value="DUF4276"/>
    <property type="match status" value="1"/>
</dbReference>
<accession>Q5GTX1</accession>
<dbReference type="KEGG" id="xoo:XOO4598"/>
<dbReference type="HOGENOM" id="CLU_109798_1_0_6"/>
<name>Q5GTX1_XANOR</name>
<keyword evidence="2" id="KW-1185">Reference proteome</keyword>
<dbReference type="STRING" id="291331.XOO4598"/>
<dbReference type="EMBL" id="AE013598">
    <property type="protein sequence ID" value="AAW77852.1"/>
    <property type="molecule type" value="Genomic_DNA"/>
</dbReference>
<sequence length="210" mass="23812">MEARPVRGPEPGSGLMHGRIIFLLEEPSMKVLLDGLLPRLFPGWQESRDFQCIAHDGKSDLERSVRIKLNAWRVPGDRFVVVRDNDSADCLSLKARLVQLCSQHGRPDALVRLVCQELESWYIADLNALALAFPECKIDTPALRKRFAQPDSWKKPSAELERLIPAFQKRSGARLMADRLREEDSRSPSFRAFVNGVRRLAHELGYQAPA</sequence>
<dbReference type="Proteomes" id="UP000006735">
    <property type="component" value="Chromosome"/>
</dbReference>
<evidence type="ECO:0000313" key="2">
    <source>
        <dbReference type="Proteomes" id="UP000006735"/>
    </source>
</evidence>
<evidence type="ECO:0000313" key="1">
    <source>
        <dbReference type="EMBL" id="AAW77852.1"/>
    </source>
</evidence>
<protein>
    <submittedName>
        <fullName evidence="1">Enolase</fullName>
    </submittedName>
</protein>
<reference evidence="1 2" key="1">
    <citation type="journal article" date="2005" name="Nucleic Acids Res.">
        <title>The genome sequence of Xanthomonas oryzae pathovar oryzae KACC10331, the bacterial blight pathogen of rice.</title>
        <authorList>
            <person name="Lee B.M."/>
            <person name="Park Y.J."/>
            <person name="Park D.S."/>
            <person name="Kang H.W."/>
            <person name="Kim J.G."/>
            <person name="Song E.S."/>
            <person name="Park I.C."/>
            <person name="Yoon U.H."/>
            <person name="Hahn J.H."/>
            <person name="Koo B.S."/>
            <person name="Lee G.B."/>
            <person name="Kim H."/>
            <person name="Park H.S."/>
            <person name="Yoon K.O."/>
            <person name="Kim J.H."/>
            <person name="Jung C.H."/>
            <person name="Koh N.H."/>
            <person name="Seo J.S."/>
            <person name="Go S.J."/>
        </authorList>
    </citation>
    <scope>NUCLEOTIDE SEQUENCE [LARGE SCALE GENOMIC DNA]</scope>
    <source>
        <strain evidence="2">KACC10331 / KXO85</strain>
    </source>
</reference>
<organism evidence="1 2">
    <name type="scientific">Xanthomonas oryzae pv. oryzae (strain KACC10331 / KXO85)</name>
    <dbReference type="NCBI Taxonomy" id="291331"/>
    <lineage>
        <taxon>Bacteria</taxon>
        <taxon>Pseudomonadati</taxon>
        <taxon>Pseudomonadota</taxon>
        <taxon>Gammaproteobacteria</taxon>
        <taxon>Lysobacterales</taxon>
        <taxon>Lysobacteraceae</taxon>
        <taxon>Xanthomonas</taxon>
    </lineage>
</organism>
<gene>
    <name evidence="1" type="ordered locus">XOO4598</name>
</gene>
<dbReference type="InterPro" id="IPR025455">
    <property type="entry name" value="DUF4276"/>
</dbReference>
<proteinExistence type="predicted"/>
<dbReference type="AlphaFoldDB" id="Q5GTX1"/>